<dbReference type="OrthoDB" id="7555341at2759"/>
<evidence type="ECO:0000313" key="1">
    <source>
        <dbReference type="EMBL" id="OXA42758.1"/>
    </source>
</evidence>
<dbReference type="EMBL" id="LNIX01000025">
    <property type="protein sequence ID" value="OXA42758.1"/>
    <property type="molecule type" value="Genomic_DNA"/>
</dbReference>
<dbReference type="Proteomes" id="UP000198287">
    <property type="component" value="Unassembled WGS sequence"/>
</dbReference>
<name>A0A226DCU4_FOLCA</name>
<accession>A0A226DCU4</accession>
<evidence type="ECO:0000313" key="2">
    <source>
        <dbReference type="Proteomes" id="UP000198287"/>
    </source>
</evidence>
<dbReference type="AlphaFoldDB" id="A0A226DCU4"/>
<reference evidence="1 2" key="1">
    <citation type="submission" date="2015-12" db="EMBL/GenBank/DDBJ databases">
        <title>The genome of Folsomia candida.</title>
        <authorList>
            <person name="Faddeeva A."/>
            <person name="Derks M.F."/>
            <person name="Anvar Y."/>
            <person name="Smit S."/>
            <person name="Van Straalen N."/>
            <person name="Roelofs D."/>
        </authorList>
    </citation>
    <scope>NUCLEOTIDE SEQUENCE [LARGE SCALE GENOMIC DNA]</scope>
    <source>
        <strain evidence="1 2">VU population</strain>
        <tissue evidence="1">Whole body</tissue>
    </source>
</reference>
<organism evidence="1 2">
    <name type="scientific">Folsomia candida</name>
    <name type="common">Springtail</name>
    <dbReference type="NCBI Taxonomy" id="158441"/>
    <lineage>
        <taxon>Eukaryota</taxon>
        <taxon>Metazoa</taxon>
        <taxon>Ecdysozoa</taxon>
        <taxon>Arthropoda</taxon>
        <taxon>Hexapoda</taxon>
        <taxon>Collembola</taxon>
        <taxon>Entomobryomorpha</taxon>
        <taxon>Isotomoidea</taxon>
        <taxon>Isotomidae</taxon>
        <taxon>Proisotominae</taxon>
        <taxon>Folsomia</taxon>
    </lineage>
</organism>
<protein>
    <submittedName>
        <fullName evidence="1">Uncharacterized protein</fullName>
    </submittedName>
</protein>
<comment type="caution">
    <text evidence="1">The sequence shown here is derived from an EMBL/GenBank/DDBJ whole genome shotgun (WGS) entry which is preliminary data.</text>
</comment>
<gene>
    <name evidence="1" type="ORF">Fcan01_22415</name>
</gene>
<sequence>MNSSKLVRVSNSRRPLKLISSNGSLEEFELSVRRNYELDNDSVIQFEDDHGAAINAETFPILLSIFPIADIGFKLVGEETAEIAIDLSSQQLIADFSIPSFSVDNSFKQVLDCVIHQNKQISAIVAACNYKGLVDDKAATFLIKEFVFKLVELKGESPSPSDQKQLAVALIDILPCWRYPESKEGLVGF</sequence>
<keyword evidence="2" id="KW-1185">Reference proteome</keyword>
<proteinExistence type="predicted"/>